<organism evidence="1 2">
    <name type="scientific">Evansella caseinilytica</name>
    <dbReference type="NCBI Taxonomy" id="1503961"/>
    <lineage>
        <taxon>Bacteria</taxon>
        <taxon>Bacillati</taxon>
        <taxon>Bacillota</taxon>
        <taxon>Bacilli</taxon>
        <taxon>Bacillales</taxon>
        <taxon>Bacillaceae</taxon>
        <taxon>Evansella</taxon>
    </lineage>
</organism>
<protein>
    <submittedName>
        <fullName evidence="1">Protein AroM</fullName>
    </submittedName>
</protein>
<evidence type="ECO:0000313" key="2">
    <source>
        <dbReference type="Proteomes" id="UP000198935"/>
    </source>
</evidence>
<reference evidence="2" key="1">
    <citation type="submission" date="2016-10" db="EMBL/GenBank/DDBJ databases">
        <authorList>
            <person name="Varghese N."/>
            <person name="Submissions S."/>
        </authorList>
    </citation>
    <scope>NUCLEOTIDE SEQUENCE [LARGE SCALE GENOMIC DNA]</scope>
    <source>
        <strain evidence="2">SP</strain>
    </source>
</reference>
<accession>A0A1H3PDZ0</accession>
<evidence type="ECO:0000313" key="1">
    <source>
        <dbReference type="EMBL" id="SDY99258.1"/>
    </source>
</evidence>
<dbReference type="Proteomes" id="UP000198935">
    <property type="component" value="Unassembled WGS sequence"/>
</dbReference>
<dbReference type="InterPro" id="IPR010843">
    <property type="entry name" value="Uncharacterised_AroM"/>
</dbReference>
<sequence length="219" mass="23599">MMKKKIGLLTIGQSPRSDMTPEMQVLLGAETTFIEAGALDDLTEAEIARLAPDKGEATYVSRLRNGNSVKLAKRKVLPLLQGKVNEVEEIASSSVIVCTGSFPDISHKKPLLFPDQILKHVVKAVLREGNLGLLVPLAEQKQQLIEKWDALPVVAAAASPYEAGDFERPAQELKANGATIIVLDCMGYTEQHKKIVKAATGLPVILARSIVARIAAELG</sequence>
<gene>
    <name evidence="1" type="ORF">SAMN05421736_10513</name>
</gene>
<dbReference type="STRING" id="1503961.SAMN05421736_10513"/>
<proteinExistence type="predicted"/>
<dbReference type="NCBIfam" id="NF007788">
    <property type="entry name" value="PRK10481.1"/>
    <property type="match status" value="1"/>
</dbReference>
<keyword evidence="2" id="KW-1185">Reference proteome</keyword>
<dbReference type="AlphaFoldDB" id="A0A1H3PDZ0"/>
<dbReference type="Pfam" id="PF07302">
    <property type="entry name" value="AroM"/>
    <property type="match status" value="1"/>
</dbReference>
<dbReference type="EMBL" id="FNPI01000005">
    <property type="protein sequence ID" value="SDY99258.1"/>
    <property type="molecule type" value="Genomic_DNA"/>
</dbReference>
<name>A0A1H3PDZ0_9BACI</name>